<sequence>MSATSPLEVREKTQTGLPPSQNVQRQLRQSAGHASYASRLLAFAALSACFLGSLSASSPPDAALRADGFSRNVSNCPGYILSGLHETASGLSARLDLAGSACDAFGTDIANLTITVAYETPTRLHVSIVDAAANQFRLPAEFFPRPTGDKITESESGLAFDFESSPFAFWVTRKSTGDILFDTRLSSLPAAPTEALDGSALDGFQLVFEDQYLQLTSALPLDANIFGFGEAVATSGFRRDIAENGTIQTMWARNAPTPENGNTYGAHPVYLEHRINASMNSSATHAVFLSSSAGADIVLTTPPGATQSLVQYRMLGGVLDLYFFAGPTPVATVEQYGAVVGLPTWVPYWAFGFHLCRWGYTDLDDVRAQVENMRDADLPLEVMWNDIDLYHARRDFTTDPVSFPAEEVRAFIQELASNDQHYVPILDAAIGHTANASDDYLPFLTGRDRDVYIKNPDDSLFLGQVWPGYTVWPDWFAENVEGWWAESIANWSALGVEFSGLWLDMDEPTSFCNGSCGTGADLSNTSAPVIFPGEPGNPVIAWPEGYNADIWGLSGNISINGSLTFGADTPVPVVAPPPPLVPDPGDPPYPIHNGFGGLGVKTVAINATHAGGILDLDVHNAFGYMQERATHLALLEVRPDERPFLISRSTFAGSGHWTGHWLGDNFSKWHFMRYVIQGVLQFQLYQIPMVGSDACGFYGNTDEELCNRWMSLAAFVPFFRNHNERGAISQEPYRWDSVATATRAATAVRYALLPYWYTLFADAATKGTPPLRALFFEFPDEAELLSVDQQLLVGPSVLVVPVTTPNVSTIDAVLPGRGNVIWRDWYTHMEVIADRTQNTVELNAPLGHIPVLVRSGMALLLHAQPAYTTTATRAGPFALLVVLDASGTATGHAYIDDGVSPPDSVSVIVNRTLAFDVSGATLRISSDGAYDIPQKLANVTVLGVHEAPKDVRVTGEGRAAFTYEADLQRLNMTGLALSLNEDMLVSWG</sequence>
<gene>
    <name evidence="1" type="ORF">K488DRAFT_87321</name>
</gene>
<dbReference type="EMBL" id="MU273600">
    <property type="protein sequence ID" value="KAI0030920.1"/>
    <property type="molecule type" value="Genomic_DNA"/>
</dbReference>
<name>A0ACB8QH20_9AGAM</name>
<reference evidence="1" key="1">
    <citation type="submission" date="2021-02" db="EMBL/GenBank/DDBJ databases">
        <authorList>
            <consortium name="DOE Joint Genome Institute"/>
            <person name="Ahrendt S."/>
            <person name="Looney B.P."/>
            <person name="Miyauchi S."/>
            <person name="Morin E."/>
            <person name="Drula E."/>
            <person name="Courty P.E."/>
            <person name="Chicoki N."/>
            <person name="Fauchery L."/>
            <person name="Kohler A."/>
            <person name="Kuo A."/>
            <person name="Labutti K."/>
            <person name="Pangilinan J."/>
            <person name="Lipzen A."/>
            <person name="Riley R."/>
            <person name="Andreopoulos W."/>
            <person name="He G."/>
            <person name="Johnson J."/>
            <person name="Barry K.W."/>
            <person name="Grigoriev I.V."/>
            <person name="Nagy L."/>
            <person name="Hibbett D."/>
            <person name="Henrissat B."/>
            <person name="Matheny P.B."/>
            <person name="Labbe J."/>
            <person name="Martin F."/>
        </authorList>
    </citation>
    <scope>NUCLEOTIDE SEQUENCE</scope>
    <source>
        <strain evidence="1">EC-137</strain>
    </source>
</reference>
<accession>A0ACB8QH20</accession>
<proteinExistence type="predicted"/>
<evidence type="ECO:0000313" key="2">
    <source>
        <dbReference type="Proteomes" id="UP000814128"/>
    </source>
</evidence>
<keyword evidence="1" id="KW-0378">Hydrolase</keyword>
<keyword evidence="2" id="KW-1185">Reference proteome</keyword>
<protein>
    <submittedName>
        <fullName evidence="1">Glycosyl hydrolases family 31-domain-containing protein</fullName>
    </submittedName>
</protein>
<reference evidence="1" key="2">
    <citation type="journal article" date="2022" name="New Phytol.">
        <title>Evolutionary transition to the ectomycorrhizal habit in the genomes of a hyperdiverse lineage of mushroom-forming fungi.</title>
        <authorList>
            <person name="Looney B."/>
            <person name="Miyauchi S."/>
            <person name="Morin E."/>
            <person name="Drula E."/>
            <person name="Courty P.E."/>
            <person name="Kohler A."/>
            <person name="Kuo A."/>
            <person name="LaButti K."/>
            <person name="Pangilinan J."/>
            <person name="Lipzen A."/>
            <person name="Riley R."/>
            <person name="Andreopoulos W."/>
            <person name="He G."/>
            <person name="Johnson J."/>
            <person name="Nolan M."/>
            <person name="Tritt A."/>
            <person name="Barry K.W."/>
            <person name="Grigoriev I.V."/>
            <person name="Nagy L.G."/>
            <person name="Hibbett D."/>
            <person name="Henrissat B."/>
            <person name="Matheny P.B."/>
            <person name="Labbe J."/>
            <person name="Martin F.M."/>
        </authorList>
    </citation>
    <scope>NUCLEOTIDE SEQUENCE</scope>
    <source>
        <strain evidence="1">EC-137</strain>
    </source>
</reference>
<organism evidence="1 2">
    <name type="scientific">Vararia minispora EC-137</name>
    <dbReference type="NCBI Taxonomy" id="1314806"/>
    <lineage>
        <taxon>Eukaryota</taxon>
        <taxon>Fungi</taxon>
        <taxon>Dikarya</taxon>
        <taxon>Basidiomycota</taxon>
        <taxon>Agaricomycotina</taxon>
        <taxon>Agaricomycetes</taxon>
        <taxon>Russulales</taxon>
        <taxon>Lachnocladiaceae</taxon>
        <taxon>Vararia</taxon>
    </lineage>
</organism>
<dbReference type="Proteomes" id="UP000814128">
    <property type="component" value="Unassembled WGS sequence"/>
</dbReference>
<evidence type="ECO:0000313" key="1">
    <source>
        <dbReference type="EMBL" id="KAI0030920.1"/>
    </source>
</evidence>
<comment type="caution">
    <text evidence="1">The sequence shown here is derived from an EMBL/GenBank/DDBJ whole genome shotgun (WGS) entry which is preliminary data.</text>
</comment>